<evidence type="ECO:0000256" key="2">
    <source>
        <dbReference type="ARBA" id="ARBA00012076"/>
    </source>
</evidence>
<dbReference type="CDD" id="cd06558">
    <property type="entry name" value="crotonase-like"/>
    <property type="match status" value="1"/>
</dbReference>
<dbReference type="SUPFAM" id="SSF52096">
    <property type="entry name" value="ClpP/crotonase"/>
    <property type="match status" value="1"/>
</dbReference>
<dbReference type="SUPFAM" id="SSF82895">
    <property type="entry name" value="TSP-1 type 1 repeat"/>
    <property type="match status" value="2"/>
</dbReference>
<proteinExistence type="inferred from homology"/>
<dbReference type="GO" id="GO:0005739">
    <property type="term" value="C:mitochondrion"/>
    <property type="evidence" value="ECO:0007669"/>
    <property type="project" value="TreeGrafter"/>
</dbReference>
<feature type="domain" description="Spondin-like TSP1" evidence="10">
    <location>
        <begin position="42"/>
        <end position="94"/>
    </location>
</feature>
<gene>
    <name evidence="11" type="ORF">EVOR1521_LOCUS13508</name>
</gene>
<dbReference type="InterPro" id="IPR036383">
    <property type="entry name" value="TSP1_rpt_sf"/>
</dbReference>
<evidence type="ECO:0000259" key="10">
    <source>
        <dbReference type="Pfam" id="PF19028"/>
    </source>
</evidence>
<evidence type="ECO:0000256" key="3">
    <source>
        <dbReference type="ARBA" id="ARBA00022729"/>
    </source>
</evidence>
<sequence length="472" mass="50778">MRFRYRVIEQQPAESPGGHANTGLPCVGGLREVSSCAHSVDCEVSAWTSWDQCDRTCGGGQQIRHRQVTKNPMNGGLPCPAVLIETQGCALDPCRRRDCIVTEWEGWSGCSASCGIGYRTRSRDFKQRPCEGGRGCDLDLAMVEPCFAPACDCQDCIWDAWNEWSQCDKSCDGGQTCGGSDLWSARQPVPAMLGLARLRPIRACWNGARRAFSSSEELVLVDRRSSGIAVLTLNRPKALNALSDSLMRALAEKLQQVDADAALKAAVVTGTGKAFAAGADIKEMNSRSSYSDVRHDNMLAHWSAVSSIRKPIVAAVGGFALGGGCELAMSCDIIIASQAAKFGQPEIKLGTIPGVGGTQRLIRAIGKSKAMELVLTGEMLSAEEAEKAGLVSRVVPVGTELDAAVAVAEKIAGFSTPVAQLAKECVNASQEMSLAEGLRFERHLFHATWGLEDRKEGFEAFVAKRSPEWKHR</sequence>
<dbReference type="Pfam" id="PF00378">
    <property type="entry name" value="ECH_1"/>
    <property type="match status" value="1"/>
</dbReference>
<name>A0AA36IIL5_9DINO</name>
<keyword evidence="8" id="KW-0456">Lyase</keyword>
<protein>
    <recommendedName>
        <fullName evidence="9">Probable enoyl-CoA hydratase, mitochondrial</fullName>
        <ecNumber evidence="2">4.2.1.17</ecNumber>
    </recommendedName>
</protein>
<keyword evidence="3" id="KW-0732">Signal</keyword>
<comment type="similarity">
    <text evidence="1">Belongs to the enoyl-CoA hydratase/isomerase family.</text>
</comment>
<keyword evidence="6" id="KW-1015">Disulfide bond</keyword>
<dbReference type="FunFam" id="3.90.226.10:FF:000019">
    <property type="entry name" value="Enoyl-CoA hydratase, mitochondrial"/>
    <property type="match status" value="1"/>
</dbReference>
<evidence type="ECO:0000256" key="1">
    <source>
        <dbReference type="ARBA" id="ARBA00005254"/>
    </source>
</evidence>
<feature type="domain" description="Spondin-like TSP1" evidence="10">
    <location>
        <begin position="99"/>
        <end position="151"/>
    </location>
</feature>
<dbReference type="InterPro" id="IPR029045">
    <property type="entry name" value="ClpP/crotonase-like_dom_sf"/>
</dbReference>
<dbReference type="InterPro" id="IPR044004">
    <property type="entry name" value="TSP1_spondin_dom"/>
</dbReference>
<dbReference type="EMBL" id="CAUJNA010001515">
    <property type="protein sequence ID" value="CAJ1387423.1"/>
    <property type="molecule type" value="Genomic_DNA"/>
</dbReference>
<evidence type="ECO:0000256" key="4">
    <source>
        <dbReference type="ARBA" id="ARBA00022832"/>
    </source>
</evidence>
<dbReference type="PANTHER" id="PTHR11941">
    <property type="entry name" value="ENOYL-COA HYDRATASE-RELATED"/>
    <property type="match status" value="1"/>
</dbReference>
<evidence type="ECO:0000256" key="9">
    <source>
        <dbReference type="ARBA" id="ARBA00073937"/>
    </source>
</evidence>
<accession>A0AA36IIL5</accession>
<dbReference type="Gene3D" id="1.10.12.10">
    <property type="entry name" value="Lyase 2-enoyl-coa Hydratase, Chain A, domain 2"/>
    <property type="match status" value="1"/>
</dbReference>
<comment type="caution">
    <text evidence="11">The sequence shown here is derived from an EMBL/GenBank/DDBJ whole genome shotgun (WGS) entry which is preliminary data.</text>
</comment>
<dbReference type="InterPro" id="IPR000884">
    <property type="entry name" value="TSP1_rpt"/>
</dbReference>
<evidence type="ECO:0000313" key="12">
    <source>
        <dbReference type="Proteomes" id="UP001178507"/>
    </source>
</evidence>
<keyword evidence="7" id="KW-0325">Glycoprotein</keyword>
<keyword evidence="12" id="KW-1185">Reference proteome</keyword>
<dbReference type="InterPro" id="IPR014748">
    <property type="entry name" value="Enoyl-CoA_hydra_C"/>
</dbReference>
<dbReference type="Gene3D" id="2.20.100.10">
    <property type="entry name" value="Thrombospondin type-1 (TSP1) repeat"/>
    <property type="match status" value="2"/>
</dbReference>
<dbReference type="InterPro" id="IPR001753">
    <property type="entry name" value="Enoyl-CoA_hydra/iso"/>
</dbReference>
<dbReference type="GO" id="GO:0006635">
    <property type="term" value="P:fatty acid beta-oxidation"/>
    <property type="evidence" value="ECO:0007669"/>
    <property type="project" value="TreeGrafter"/>
</dbReference>
<dbReference type="SMART" id="SM00209">
    <property type="entry name" value="TSP1"/>
    <property type="match status" value="2"/>
</dbReference>
<dbReference type="Gene3D" id="3.90.226.10">
    <property type="entry name" value="2-enoyl-CoA Hydratase, Chain A, domain 1"/>
    <property type="match status" value="1"/>
</dbReference>
<evidence type="ECO:0000313" key="11">
    <source>
        <dbReference type="EMBL" id="CAJ1387423.1"/>
    </source>
</evidence>
<evidence type="ECO:0000256" key="8">
    <source>
        <dbReference type="ARBA" id="ARBA00023239"/>
    </source>
</evidence>
<keyword evidence="5" id="KW-0443">Lipid metabolism</keyword>
<evidence type="ECO:0000256" key="7">
    <source>
        <dbReference type="ARBA" id="ARBA00023180"/>
    </source>
</evidence>
<dbReference type="PANTHER" id="PTHR11941:SF54">
    <property type="entry name" value="ENOYL-COA HYDRATASE, MITOCHONDRIAL"/>
    <property type="match status" value="1"/>
</dbReference>
<keyword evidence="4" id="KW-0276">Fatty acid metabolism</keyword>
<dbReference type="EC" id="4.2.1.17" evidence="2"/>
<evidence type="ECO:0000256" key="6">
    <source>
        <dbReference type="ARBA" id="ARBA00023157"/>
    </source>
</evidence>
<dbReference type="FunFam" id="1.10.12.10:FF:000001">
    <property type="entry name" value="Probable enoyl-CoA hydratase, mitochondrial"/>
    <property type="match status" value="1"/>
</dbReference>
<dbReference type="GO" id="GO:0004300">
    <property type="term" value="F:enoyl-CoA hydratase activity"/>
    <property type="evidence" value="ECO:0007669"/>
    <property type="project" value="UniProtKB-EC"/>
</dbReference>
<dbReference type="AlphaFoldDB" id="A0AA36IIL5"/>
<dbReference type="PROSITE" id="PS50092">
    <property type="entry name" value="TSP1"/>
    <property type="match status" value="2"/>
</dbReference>
<evidence type="ECO:0000256" key="5">
    <source>
        <dbReference type="ARBA" id="ARBA00023098"/>
    </source>
</evidence>
<dbReference type="Proteomes" id="UP001178507">
    <property type="component" value="Unassembled WGS sequence"/>
</dbReference>
<reference evidence="11" key="1">
    <citation type="submission" date="2023-08" db="EMBL/GenBank/DDBJ databases">
        <authorList>
            <person name="Chen Y."/>
            <person name="Shah S."/>
            <person name="Dougan E. K."/>
            <person name="Thang M."/>
            <person name="Chan C."/>
        </authorList>
    </citation>
    <scope>NUCLEOTIDE SEQUENCE</scope>
</reference>
<organism evidence="11 12">
    <name type="scientific">Effrenium voratum</name>
    <dbReference type="NCBI Taxonomy" id="2562239"/>
    <lineage>
        <taxon>Eukaryota</taxon>
        <taxon>Sar</taxon>
        <taxon>Alveolata</taxon>
        <taxon>Dinophyceae</taxon>
        <taxon>Suessiales</taxon>
        <taxon>Symbiodiniaceae</taxon>
        <taxon>Effrenium</taxon>
    </lineage>
</organism>
<dbReference type="Pfam" id="PF19028">
    <property type="entry name" value="TSP1_spondin"/>
    <property type="match status" value="2"/>
</dbReference>